<dbReference type="AlphaFoldDB" id="A0A7X3IK05"/>
<protein>
    <submittedName>
        <fullName evidence="1">Uncharacterized protein</fullName>
    </submittedName>
</protein>
<gene>
    <name evidence="1" type="ORF">GRF59_14590</name>
</gene>
<comment type="caution">
    <text evidence="1">The sequence shown here is derived from an EMBL/GenBank/DDBJ whole genome shotgun (WGS) entry which is preliminary data.</text>
</comment>
<accession>A0A7X3IK05</accession>
<reference evidence="1 2" key="1">
    <citation type="submission" date="2019-12" db="EMBL/GenBank/DDBJ databases">
        <title>Paenibacillus sp. nov., an endophytic bacterium isolated from the stem of Dendrobium.</title>
        <authorList>
            <person name="Zhao R."/>
        </authorList>
    </citation>
    <scope>NUCLEOTIDE SEQUENCE [LARGE SCALE GENOMIC DNA]</scope>
    <source>
        <strain evidence="1 2">HJL G12</strain>
    </source>
</reference>
<dbReference type="Proteomes" id="UP000460318">
    <property type="component" value="Unassembled WGS sequence"/>
</dbReference>
<proteinExistence type="predicted"/>
<keyword evidence="2" id="KW-1185">Reference proteome</keyword>
<organism evidence="1 2">
    <name type="scientific">Paenibacillus dendrobii</name>
    <dbReference type="NCBI Taxonomy" id="2691084"/>
    <lineage>
        <taxon>Bacteria</taxon>
        <taxon>Bacillati</taxon>
        <taxon>Bacillota</taxon>
        <taxon>Bacilli</taxon>
        <taxon>Bacillales</taxon>
        <taxon>Paenibacillaceae</taxon>
        <taxon>Paenibacillus</taxon>
    </lineage>
</organism>
<dbReference type="RefSeq" id="WP_160498456.1">
    <property type="nucleotide sequence ID" value="NZ_WUBI01000002.1"/>
</dbReference>
<evidence type="ECO:0000313" key="1">
    <source>
        <dbReference type="EMBL" id="MWV44846.1"/>
    </source>
</evidence>
<dbReference type="EMBL" id="WUBI01000002">
    <property type="protein sequence ID" value="MWV44846.1"/>
    <property type="molecule type" value="Genomic_DNA"/>
</dbReference>
<name>A0A7X3IK05_9BACL</name>
<evidence type="ECO:0000313" key="2">
    <source>
        <dbReference type="Proteomes" id="UP000460318"/>
    </source>
</evidence>
<sequence>MVQEMVFNQQFSIVNEEGNEIKFDYFLFKETPVINYSKRGHSFCTNFENQGYTSKDRPDFATKGLVFLCTSNNLVLDWCSLYHELGHVINNHPFTSEGRLDRVKIGLVSPYEMEADKNVLGNMGRKNTECWLNSLESRLTKEIILREDARQQGWLNKDGEKLLNHLKLSREEILLRIEYL</sequence>